<keyword evidence="2" id="KW-0472">Membrane</keyword>
<evidence type="ECO:0008006" key="5">
    <source>
        <dbReference type="Google" id="ProtNLM"/>
    </source>
</evidence>
<evidence type="ECO:0000313" key="4">
    <source>
        <dbReference type="Proteomes" id="UP001317870"/>
    </source>
</evidence>
<feature type="compositionally biased region" description="Basic residues" evidence="1">
    <location>
        <begin position="1"/>
        <end position="11"/>
    </location>
</feature>
<sequence>MSGQAWRRKRSVTTQGPAHADNKSSMSEPADRDEQAVPAPATDPWKGFRGVMAGTLVLEAIVVLLALPVVADVGGGVTWFSGTYLVVLAVVMFLGAGLQRRSWALPFNLGLQVLVLLGAFIHLSIGVIGVVFGVVWGFILVLRADVRGRMEKGLLPSQRIQRS</sequence>
<keyword evidence="2" id="KW-1133">Transmembrane helix</keyword>
<evidence type="ECO:0000256" key="2">
    <source>
        <dbReference type="SAM" id="Phobius"/>
    </source>
</evidence>
<keyword evidence="2" id="KW-0812">Transmembrane</keyword>
<feature type="region of interest" description="Disordered" evidence="1">
    <location>
        <begin position="1"/>
        <end position="41"/>
    </location>
</feature>
<name>A0ABN6U9K1_9NOCA</name>
<proteinExistence type="predicted"/>
<gene>
    <name evidence="3" type="ORF">IFM12276_48650</name>
</gene>
<dbReference type="EMBL" id="AP026978">
    <property type="protein sequence ID" value="BDU01837.1"/>
    <property type="molecule type" value="Genomic_DNA"/>
</dbReference>
<feature type="transmembrane region" description="Helical" evidence="2">
    <location>
        <begin position="103"/>
        <end position="121"/>
    </location>
</feature>
<feature type="transmembrane region" description="Helical" evidence="2">
    <location>
        <begin position="77"/>
        <end position="96"/>
    </location>
</feature>
<dbReference type="Pfam" id="PF14017">
    <property type="entry name" value="DUF4233"/>
    <property type="match status" value="1"/>
</dbReference>
<feature type="transmembrane region" description="Helical" evidence="2">
    <location>
        <begin position="127"/>
        <end position="146"/>
    </location>
</feature>
<evidence type="ECO:0000313" key="3">
    <source>
        <dbReference type="EMBL" id="BDU01837.1"/>
    </source>
</evidence>
<feature type="transmembrane region" description="Helical" evidence="2">
    <location>
        <begin position="51"/>
        <end position="71"/>
    </location>
</feature>
<keyword evidence="4" id="KW-1185">Reference proteome</keyword>
<organism evidence="3 4">
    <name type="scientific">Nocardia sputorum</name>
    <dbReference type="NCBI Taxonomy" id="2984338"/>
    <lineage>
        <taxon>Bacteria</taxon>
        <taxon>Bacillati</taxon>
        <taxon>Actinomycetota</taxon>
        <taxon>Actinomycetes</taxon>
        <taxon>Mycobacteriales</taxon>
        <taxon>Nocardiaceae</taxon>
        <taxon>Nocardia</taxon>
    </lineage>
</organism>
<reference evidence="3 4" key="1">
    <citation type="submission" date="2022-11" db="EMBL/GenBank/DDBJ databases">
        <title>Genome Sequencing of Nocardia sp. ON39_IFM12276 and assembly.</title>
        <authorList>
            <person name="Shimojima M."/>
            <person name="Toyokawa M."/>
            <person name="Uesaka K."/>
        </authorList>
    </citation>
    <scope>NUCLEOTIDE SEQUENCE [LARGE SCALE GENOMIC DNA]</scope>
    <source>
        <strain evidence="3 4">IFM 12276</strain>
    </source>
</reference>
<dbReference type="Proteomes" id="UP001317870">
    <property type="component" value="Chromosome"/>
</dbReference>
<evidence type="ECO:0000256" key="1">
    <source>
        <dbReference type="SAM" id="MobiDB-lite"/>
    </source>
</evidence>
<protein>
    <recommendedName>
        <fullName evidence="5">DUF4233 domain-containing protein</fullName>
    </recommendedName>
</protein>
<accession>A0ABN6U9K1</accession>
<dbReference type="InterPro" id="IPR025327">
    <property type="entry name" value="DUF4233"/>
</dbReference>